<reference evidence="2 3" key="1">
    <citation type="journal article" date="2020" name="Genomics">
        <title>Complete, high-quality genomes from long-read metagenomic sequencing of two wolf lichen thalli reveals enigmatic genome architecture.</title>
        <authorList>
            <person name="McKenzie S.K."/>
            <person name="Walston R.F."/>
            <person name="Allen J.L."/>
        </authorList>
    </citation>
    <scope>NUCLEOTIDE SEQUENCE [LARGE SCALE GENOMIC DNA]</scope>
    <source>
        <strain evidence="2">WasteWater1</strain>
    </source>
</reference>
<dbReference type="EMBL" id="JACCJB010000009">
    <property type="protein sequence ID" value="KAF6224309.1"/>
    <property type="molecule type" value="Genomic_DNA"/>
</dbReference>
<sequence length="479" mass="55643">MTTDTEETFLDIVSGPRHKGFLFLIFSTVTRLESHTTHLRALRNEKLRGSPTPSAMELIAEKIFRKSRTRRDYLWDIMEEKVDMTNVVERAIWVKKKKAVLGDVMGGLVEYLEELGDEEGWKEREVREMGERWEKRWRVYGAMDRADLKKAGWILDVGKRDGRDPSDFNNDGHRTLAVRPRYSERTKSSAGYDSGIRGGVIYCPPTRPGLRQGPMSGSYIGDPFAGLDELPRRAEVYEVPVSYTSDLDGMRSRSSTQTSRPSSRGSEYVYTEYEDDEERERKRFLGTELYGYVMAMRLKDRLLEVRQVLQLYKDFDRASGSIFVIETQRDFIELIRQAIEATREVEKPLRRWAEAGKSKTERGYFTHKLLETASEVIRLWQKRFDWIRTRSDEMLYAHGAKGSSNRPTYTTRREKCLSSVDEASMLLRAREMDEIMEGVQELGDRLKGEWKRDGKLKPDEMMKRKGLKWGTLVGTGRTL</sequence>
<gene>
    <name evidence="2" type="ORF">HO133_010886</name>
</gene>
<accession>A0A8H6CIU3</accession>
<feature type="region of interest" description="Disordered" evidence="1">
    <location>
        <begin position="247"/>
        <end position="272"/>
    </location>
</feature>
<evidence type="ECO:0000313" key="3">
    <source>
        <dbReference type="Proteomes" id="UP000593566"/>
    </source>
</evidence>
<protein>
    <submittedName>
        <fullName evidence="2">Uncharacterized protein</fullName>
    </submittedName>
</protein>
<dbReference type="RefSeq" id="XP_037153369.1">
    <property type="nucleotide sequence ID" value="XM_037301735.1"/>
</dbReference>
<evidence type="ECO:0000256" key="1">
    <source>
        <dbReference type="SAM" id="MobiDB-lite"/>
    </source>
</evidence>
<proteinExistence type="predicted"/>
<keyword evidence="3" id="KW-1185">Reference proteome</keyword>
<organism evidence="2 3">
    <name type="scientific">Letharia lupina</name>
    <dbReference type="NCBI Taxonomy" id="560253"/>
    <lineage>
        <taxon>Eukaryota</taxon>
        <taxon>Fungi</taxon>
        <taxon>Dikarya</taxon>
        <taxon>Ascomycota</taxon>
        <taxon>Pezizomycotina</taxon>
        <taxon>Lecanoromycetes</taxon>
        <taxon>OSLEUM clade</taxon>
        <taxon>Lecanoromycetidae</taxon>
        <taxon>Lecanorales</taxon>
        <taxon>Lecanorineae</taxon>
        <taxon>Parmeliaceae</taxon>
        <taxon>Letharia</taxon>
    </lineage>
</organism>
<feature type="compositionally biased region" description="Low complexity" evidence="1">
    <location>
        <begin position="252"/>
        <end position="271"/>
    </location>
</feature>
<dbReference type="GeneID" id="59339276"/>
<dbReference type="Proteomes" id="UP000593566">
    <property type="component" value="Unassembled WGS sequence"/>
</dbReference>
<dbReference type="AlphaFoldDB" id="A0A8H6CIU3"/>
<name>A0A8H6CIU3_9LECA</name>
<comment type="caution">
    <text evidence="2">The sequence shown here is derived from an EMBL/GenBank/DDBJ whole genome shotgun (WGS) entry which is preliminary data.</text>
</comment>
<evidence type="ECO:0000313" key="2">
    <source>
        <dbReference type="EMBL" id="KAF6224309.1"/>
    </source>
</evidence>